<accession>A0A9W7Y4W0</accession>
<keyword evidence="3" id="KW-0234">DNA repair</keyword>
<feature type="region of interest" description="Disordered" evidence="5">
    <location>
        <begin position="1"/>
        <end position="48"/>
    </location>
</feature>
<keyword evidence="2" id="KW-0227">DNA damage</keyword>
<dbReference type="GO" id="GO:0032798">
    <property type="term" value="C:Swi5-Sfr1 complex"/>
    <property type="evidence" value="ECO:0007669"/>
    <property type="project" value="TreeGrafter"/>
</dbReference>
<keyword evidence="4" id="KW-0175">Coiled coil</keyword>
<comment type="similarity">
    <text evidence="1">Belongs to the SWI5/SAE3 family.</text>
</comment>
<protein>
    <submittedName>
        <fullName evidence="6">Swi5-like zinc finger protein</fullName>
    </submittedName>
</protein>
<dbReference type="Pfam" id="PF07061">
    <property type="entry name" value="Swi5"/>
    <property type="match status" value="1"/>
</dbReference>
<name>A0A9W7Y4W0_9FUNG</name>
<organism evidence="6 7">
    <name type="scientific">Coemansia erecta</name>
    <dbReference type="NCBI Taxonomy" id="147472"/>
    <lineage>
        <taxon>Eukaryota</taxon>
        <taxon>Fungi</taxon>
        <taxon>Fungi incertae sedis</taxon>
        <taxon>Zoopagomycota</taxon>
        <taxon>Kickxellomycotina</taxon>
        <taxon>Kickxellomycetes</taxon>
        <taxon>Kickxellales</taxon>
        <taxon>Kickxellaceae</taxon>
        <taxon>Coemansia</taxon>
    </lineage>
</organism>
<reference evidence="6" key="1">
    <citation type="submission" date="2022-07" db="EMBL/GenBank/DDBJ databases">
        <title>Phylogenomic reconstructions and comparative analyses of Kickxellomycotina fungi.</title>
        <authorList>
            <person name="Reynolds N.K."/>
            <person name="Stajich J.E."/>
            <person name="Barry K."/>
            <person name="Grigoriev I.V."/>
            <person name="Crous P."/>
            <person name="Smith M.E."/>
        </authorList>
    </citation>
    <scope>NUCLEOTIDE SEQUENCE</scope>
    <source>
        <strain evidence="6">NBRC 32514</strain>
    </source>
</reference>
<evidence type="ECO:0000256" key="1">
    <source>
        <dbReference type="ARBA" id="ARBA00008060"/>
    </source>
</evidence>
<sequence length="135" mass="14604">MTDAPTTRTKHVKRAAAAASDPPSPPPAATDAPSADAVAESPLLPTEDSYKTELQAAVDALKGELQEHSEERDRVLLASGMTVDQARQLSDAHMDRLHKYNDIKDAGQVLFGKLAELRGKTVKEIHEEYGVKSDD</sequence>
<dbReference type="AlphaFoldDB" id="A0A9W7Y4W0"/>
<feature type="coiled-coil region" evidence="4">
    <location>
        <begin position="51"/>
        <end position="78"/>
    </location>
</feature>
<evidence type="ECO:0000256" key="4">
    <source>
        <dbReference type="SAM" id="Coils"/>
    </source>
</evidence>
<evidence type="ECO:0000313" key="7">
    <source>
        <dbReference type="Proteomes" id="UP001149813"/>
    </source>
</evidence>
<comment type="caution">
    <text evidence="6">The sequence shown here is derived from an EMBL/GenBank/DDBJ whole genome shotgun (WGS) entry which is preliminary data.</text>
</comment>
<dbReference type="OrthoDB" id="255837at2759"/>
<dbReference type="GO" id="GO:0000724">
    <property type="term" value="P:double-strand break repair via homologous recombination"/>
    <property type="evidence" value="ECO:0007669"/>
    <property type="project" value="TreeGrafter"/>
</dbReference>
<evidence type="ECO:0000256" key="3">
    <source>
        <dbReference type="ARBA" id="ARBA00023204"/>
    </source>
</evidence>
<evidence type="ECO:0000256" key="2">
    <source>
        <dbReference type="ARBA" id="ARBA00022763"/>
    </source>
</evidence>
<evidence type="ECO:0000256" key="5">
    <source>
        <dbReference type="SAM" id="MobiDB-lite"/>
    </source>
</evidence>
<dbReference type="PANTHER" id="PTHR28529">
    <property type="entry name" value="DNA REPAIR PROTEIN SWI5 HOMOLOG"/>
    <property type="match status" value="1"/>
</dbReference>
<dbReference type="GO" id="GO:0034974">
    <property type="term" value="C:Swi5-Swi2 complex"/>
    <property type="evidence" value="ECO:0007669"/>
    <property type="project" value="TreeGrafter"/>
</dbReference>
<evidence type="ECO:0000313" key="6">
    <source>
        <dbReference type="EMBL" id="KAJ1724745.1"/>
    </source>
</evidence>
<dbReference type="EMBL" id="JANBOJ010000022">
    <property type="protein sequence ID" value="KAJ1724745.1"/>
    <property type="molecule type" value="Genomic_DNA"/>
</dbReference>
<dbReference type="Proteomes" id="UP001149813">
    <property type="component" value="Unassembled WGS sequence"/>
</dbReference>
<dbReference type="PANTHER" id="PTHR28529:SF2">
    <property type="entry name" value="DNA REPAIR PROTEIN SWI5 HOMOLOG"/>
    <property type="match status" value="1"/>
</dbReference>
<dbReference type="InterPro" id="IPR010760">
    <property type="entry name" value="DNA-repair_Swi5"/>
</dbReference>
<dbReference type="Gene3D" id="1.20.5.170">
    <property type="match status" value="1"/>
</dbReference>
<keyword evidence="7" id="KW-1185">Reference proteome</keyword>
<gene>
    <name evidence="6" type="primary">SWI5</name>
    <name evidence="6" type="ORF">LPJ53_001028</name>
</gene>
<proteinExistence type="inferred from homology"/>